<dbReference type="GO" id="GO:2001006">
    <property type="term" value="P:regulation of cellulose biosynthetic process"/>
    <property type="evidence" value="ECO:0007669"/>
    <property type="project" value="InterPro"/>
</dbReference>
<evidence type="ECO:0000256" key="1">
    <source>
        <dbReference type="ARBA" id="ARBA00004245"/>
    </source>
</evidence>
<dbReference type="Pfam" id="PF25598">
    <property type="entry name" value="ARM_PUB"/>
    <property type="match status" value="1"/>
</dbReference>
<keyword evidence="10" id="KW-0961">Cell wall biogenesis/degradation</keyword>
<feature type="domain" description="C2" evidence="13">
    <location>
        <begin position="2032"/>
        <end position="2149"/>
    </location>
</feature>
<dbReference type="GO" id="GO:0009832">
    <property type="term" value="P:plant-type cell wall biogenesis"/>
    <property type="evidence" value="ECO:0007669"/>
    <property type="project" value="UniProtKB-ARBA"/>
</dbReference>
<proteinExistence type="predicted"/>
<dbReference type="GO" id="GO:0030244">
    <property type="term" value="P:cellulose biosynthetic process"/>
    <property type="evidence" value="ECO:0007669"/>
    <property type="project" value="UniProtKB-ARBA"/>
</dbReference>
<evidence type="ECO:0000256" key="8">
    <source>
        <dbReference type="ARBA" id="ARBA00023136"/>
    </source>
</evidence>
<dbReference type="Proteomes" id="UP001141806">
    <property type="component" value="Unassembled WGS sequence"/>
</dbReference>
<evidence type="ECO:0000256" key="11">
    <source>
        <dbReference type="PROSITE-ProRule" id="PRU00259"/>
    </source>
</evidence>
<dbReference type="PANTHER" id="PTHR46369">
    <property type="entry name" value="PROTEIN CELLULOSE SYNTHASE INTERACTIVE 1"/>
    <property type="match status" value="1"/>
</dbReference>
<dbReference type="GO" id="GO:0008017">
    <property type="term" value="F:microtubule binding"/>
    <property type="evidence" value="ECO:0007669"/>
    <property type="project" value="InterPro"/>
</dbReference>
<keyword evidence="9" id="KW-0206">Cytoskeleton</keyword>
<dbReference type="PROSITE" id="PS50004">
    <property type="entry name" value="C2"/>
    <property type="match status" value="1"/>
</dbReference>
<dbReference type="GO" id="GO:0055028">
    <property type="term" value="C:cortical microtubule"/>
    <property type="evidence" value="ECO:0007669"/>
    <property type="project" value="UniProtKB-ARBA"/>
</dbReference>
<dbReference type="InterPro" id="IPR058678">
    <property type="entry name" value="ARM_PUB"/>
</dbReference>
<keyword evidence="15" id="KW-1185">Reference proteome</keyword>
<dbReference type="GO" id="GO:0072699">
    <property type="term" value="P:protein localization to cortical microtubule cytoskeleton"/>
    <property type="evidence" value="ECO:0007669"/>
    <property type="project" value="UniProtKB-ARBA"/>
</dbReference>
<dbReference type="GO" id="GO:0010330">
    <property type="term" value="C:cellulose synthase complex"/>
    <property type="evidence" value="ECO:0007669"/>
    <property type="project" value="InterPro"/>
</dbReference>
<evidence type="ECO:0000313" key="14">
    <source>
        <dbReference type="EMBL" id="KAJ4966500.1"/>
    </source>
</evidence>
<accession>A0A9Q0K9T9</accession>
<dbReference type="InterPro" id="IPR044297">
    <property type="entry name" value="CSI1/2/3"/>
</dbReference>
<evidence type="ECO:0000256" key="4">
    <source>
        <dbReference type="ARBA" id="ARBA00022475"/>
    </source>
</evidence>
<keyword evidence="8" id="KW-0472">Membrane</keyword>
<dbReference type="PROSITE" id="PS50176">
    <property type="entry name" value="ARM_REPEAT"/>
    <property type="match status" value="3"/>
</dbReference>
<name>A0A9Q0K9T9_9MAGN</name>
<keyword evidence="5" id="KW-0963">Cytoplasm</keyword>
<evidence type="ECO:0000256" key="9">
    <source>
        <dbReference type="ARBA" id="ARBA00023212"/>
    </source>
</evidence>
<evidence type="ECO:0000259" key="13">
    <source>
        <dbReference type="PROSITE" id="PS50004"/>
    </source>
</evidence>
<dbReference type="GO" id="GO:0051211">
    <property type="term" value="P:anisotropic cell growth"/>
    <property type="evidence" value="ECO:0007669"/>
    <property type="project" value="InterPro"/>
</dbReference>
<evidence type="ECO:0000256" key="12">
    <source>
        <dbReference type="SAM" id="MobiDB-lite"/>
    </source>
</evidence>
<sequence length="2172" mass="232301">MTYFTSFVFYEVGGGLHGSTTAAKLATTLAWRFSPSNGSSHGATDLERNMDPKLQDSEPPTPLSVMKMGLRDRTSSMEDPDGTLASVAQFIEQLRRSSSTAQEKENSLKLLLVLVDTRENAFSAVGSHSQAVPILVSLLRSGSLGVKLQAATVLGSLCKEEELRVKVLLGGCIPPLLGLLRSSSAEGQIAAAKAIHAVSQGGARDHIGSKIFSTEGVVPVLWEQLENGLKAGNLVDNLLTGALKNLSSCTEGFWSATIEVGGVDILVKLLKSEHSSTQANVCFLLACMMMEDASVCSRVLAAEATKQLLKLLGPGNEASVRAEAAGALKSLSVQCKEARREIANSNGIPALINATIAPSKEFMQGEYAQALQENAMCALANISGGLSYVISSLGESLESCTSPAQIADTLGALASALMIYDSNAEMIRTSDPLIIEKILVNQFKPRLPFLVQERIIEALASLYGNGILSKKLANSEAKRLLVGLITMATNEAQDELIRSLLILCNKEDSLWRALQGREGVQLLISLLGLSSEQQQECAVALLCLLSNENDESKWAITAAGGIPPLVQILETGSARAKEDAATILGNLCNHSEDIRACVESADAVPALLWLLKNGTQNGKEIAAKTFNLLIHKSDTGTISQLTALLTSDLPESKVYVLDALKSLLLVAPLKDILHEGSAANDAIETMIKILTSTKEETQAKSASVLAGLFHLRKDLRESGIAVKALWSVMKLLNVDSENILVESSCCLAAIFLSIKPNRDVAAVARDALSPLVVLANSVVLEVAEEATRALANLLLDNEVAEQAIPEEIILPATRVLREGTVDGKTHAAAAIARLLQCRSVDHVLSDCVNRAGTVLALVALLESASVESAATSEVLDALALLSRSQGSNEHIKPSWAVLAEFPHTIAPIVLCIADATPLLQEKAIEILSRLCRDQPVVLGDTIASSSGCISSIARRVINSRNSEVKVGGTALLICAAKVHHQRVIEALNESNSSVYLIQSLVEILSLGKSSGFTLSNGQISIYRHAKEQTRYRESEISTAVIFGDNLAVWMLSVLACHDERSKIAIMEAGAIEVLTGKISQCLSQATQGDFREDTSTWVCALLLAILFQDRDIIRAHATMHSIPVLASLLRSEESANRYFAAQAVASLVCNGSRGTLLAVANSGAAGGFISLLGCADADIYDLLELSEEFSLVRNPDQAALERLFRVDDIRVGATSRKAIPALVDLLKPIPDRPGAPFLALGLLTQLAKDSPPNMLVMVESGALEALTKYLSLGPQDATEEAATDLLGILFGTAEIRRHDAAFGTVNQLVAVLRLGGRGARYSAAKALESLFLSDHIRNAETARQAVQPLVEILNTGMEREQHAAIAALVRLLCESPSRALAVADVEMNAVDVLCRILSSNCSMELKGDAAELCSVLFGNTRIRSTMAAARCIEPLVSLLVTEFSPAHHSVVRALDKLLDDENLAELVAAHGAVIPLVGLLFGRNYTLHEAISKSLVKLGKDRPACKMEMVKAGVIESILDILLEAPDFLCAVLAEVLRILTNNTTIAKGPSAAKVVEPLFLLLSRPEFKPDGQHSSLQVLVNILEHPQCRADYNLTPCQAIDPLIPLLDSPTPPVQQLAAELLSHLLLDEHLQKDSTTQQAIGPLVRVLGSGTPVLQQRAIKALVSLALTWPNEIAKEGGVNELSKVILQADLPLPHALWESAASVLGSILQFSSEFYLEVPVAVLVKLLRSGTESTVIGALNALLVLENDDPTSAEAMAESGAVEALLGLLRSHQCEETAARLLEVLLNNVKIRETKAAKSAISPLSQYLLDPQTQAQQARLLATLALGDLFQNESLSRTTDAVSACRALVNVLEDQPSEEMKVVAICALQNLVMHNRANKRAVAEAGGVQVLLDLFNDSDPDTSVQAAMFIKLLFSNHTIQEYASSETVSSLTAAIQNDLVATGSVNEEYLKALNALFSNLPRLRATEAATLSIPHLVTSLKTGSEATQEAALDSLFLLRQAWSACPAEVSQAQSVAAAEAIPLLQYLIQSGPPRFQEKAELLLQCLPGTLVVIIKRGNNLKQSVGNPSVYCKITLGSTPPRQTKIVSTGPTPEWDESFAWAFDSPPKGQKLHISCKNKSKFGKSSFGKVTIQIDRVVMLGAVAGEYTLLPQSKSGLSRNLEIEFLWSNK</sequence>
<reference evidence="14" key="1">
    <citation type="journal article" date="2023" name="Plant J.">
        <title>The genome of the king protea, Protea cynaroides.</title>
        <authorList>
            <person name="Chang J."/>
            <person name="Duong T.A."/>
            <person name="Schoeman C."/>
            <person name="Ma X."/>
            <person name="Roodt D."/>
            <person name="Barker N."/>
            <person name="Li Z."/>
            <person name="Van de Peer Y."/>
            <person name="Mizrachi E."/>
        </authorList>
    </citation>
    <scope>NUCLEOTIDE SEQUENCE</scope>
    <source>
        <tissue evidence="14">Young leaves</tissue>
    </source>
</reference>
<feature type="repeat" description="ARM" evidence="11">
    <location>
        <begin position="1846"/>
        <end position="1889"/>
    </location>
</feature>
<organism evidence="14 15">
    <name type="scientific">Protea cynaroides</name>
    <dbReference type="NCBI Taxonomy" id="273540"/>
    <lineage>
        <taxon>Eukaryota</taxon>
        <taxon>Viridiplantae</taxon>
        <taxon>Streptophyta</taxon>
        <taxon>Embryophyta</taxon>
        <taxon>Tracheophyta</taxon>
        <taxon>Spermatophyta</taxon>
        <taxon>Magnoliopsida</taxon>
        <taxon>Proteales</taxon>
        <taxon>Proteaceae</taxon>
        <taxon>Protea</taxon>
    </lineage>
</organism>
<dbReference type="Pfam" id="PF00514">
    <property type="entry name" value="Arm"/>
    <property type="match status" value="1"/>
</dbReference>
<evidence type="ECO:0000256" key="2">
    <source>
        <dbReference type="ARBA" id="ARBA00004413"/>
    </source>
</evidence>
<comment type="caution">
    <text evidence="14">The sequence shown here is derived from an EMBL/GenBank/DDBJ whole genome shotgun (WGS) entry which is preliminary data.</text>
</comment>
<keyword evidence="6" id="KW-0677">Repeat</keyword>
<dbReference type="GO" id="GO:0009664">
    <property type="term" value="P:plant-type cell wall organization"/>
    <property type="evidence" value="ECO:0007669"/>
    <property type="project" value="UniProtKB-ARBA"/>
</dbReference>
<keyword evidence="7" id="KW-0133">Cell shape</keyword>
<dbReference type="GO" id="GO:0008360">
    <property type="term" value="P:regulation of cell shape"/>
    <property type="evidence" value="ECO:0007669"/>
    <property type="project" value="UniProtKB-KW"/>
</dbReference>
<keyword evidence="4" id="KW-1003">Cell membrane</keyword>
<evidence type="ECO:0000313" key="15">
    <source>
        <dbReference type="Proteomes" id="UP001141806"/>
    </source>
</evidence>
<evidence type="ECO:0000256" key="3">
    <source>
        <dbReference type="ARBA" id="ARBA00022473"/>
    </source>
</evidence>
<feature type="repeat" description="ARM" evidence="11">
    <location>
        <begin position="1217"/>
        <end position="1261"/>
    </location>
</feature>
<feature type="region of interest" description="Disordered" evidence="12">
    <location>
        <begin position="36"/>
        <end position="63"/>
    </location>
</feature>
<dbReference type="InterPro" id="IPR011989">
    <property type="entry name" value="ARM-like"/>
</dbReference>
<dbReference type="GO" id="GO:0009653">
    <property type="term" value="P:anatomical structure morphogenesis"/>
    <property type="evidence" value="ECO:0007669"/>
    <property type="project" value="UniProtKB-ARBA"/>
</dbReference>
<dbReference type="Pfam" id="PF00168">
    <property type="entry name" value="C2"/>
    <property type="match status" value="1"/>
</dbReference>
<dbReference type="EMBL" id="JAMYWD010000007">
    <property type="protein sequence ID" value="KAJ4966500.1"/>
    <property type="molecule type" value="Genomic_DNA"/>
</dbReference>
<protein>
    <recommendedName>
        <fullName evidence="13">C2 domain-containing protein</fullName>
    </recommendedName>
</protein>
<dbReference type="PANTHER" id="PTHR46369:SF2">
    <property type="entry name" value="PROTEIN CELLULOSE SYNTHASE INTERACTIVE 1"/>
    <property type="match status" value="1"/>
</dbReference>
<dbReference type="InterPro" id="IPR016024">
    <property type="entry name" value="ARM-type_fold"/>
</dbReference>
<keyword evidence="3" id="KW-0217">Developmental protein</keyword>
<feature type="compositionally biased region" description="Basic and acidic residues" evidence="12">
    <location>
        <begin position="44"/>
        <end position="56"/>
    </location>
</feature>
<dbReference type="SUPFAM" id="SSF48371">
    <property type="entry name" value="ARM repeat"/>
    <property type="match status" value="6"/>
</dbReference>
<dbReference type="Gene3D" id="1.25.10.10">
    <property type="entry name" value="Leucine-rich Repeat Variant"/>
    <property type="match status" value="6"/>
</dbReference>
<evidence type="ECO:0000256" key="5">
    <source>
        <dbReference type="ARBA" id="ARBA00022490"/>
    </source>
</evidence>
<feature type="repeat" description="ARM" evidence="11">
    <location>
        <begin position="560"/>
        <end position="602"/>
    </location>
</feature>
<dbReference type="InterPro" id="IPR035892">
    <property type="entry name" value="C2_domain_sf"/>
</dbReference>
<dbReference type="InterPro" id="IPR000225">
    <property type="entry name" value="Armadillo"/>
</dbReference>
<dbReference type="SUPFAM" id="SSF49562">
    <property type="entry name" value="C2 domain (Calcium/lipid-binding domain, CaLB)"/>
    <property type="match status" value="1"/>
</dbReference>
<evidence type="ECO:0000256" key="6">
    <source>
        <dbReference type="ARBA" id="ARBA00022737"/>
    </source>
</evidence>
<comment type="subcellular location">
    <subcellularLocation>
        <location evidence="2">Cell membrane</location>
        <topology evidence="2">Peripheral membrane protein</topology>
        <orientation evidence="2">Cytoplasmic side</orientation>
    </subcellularLocation>
    <subcellularLocation>
        <location evidence="1">Cytoplasm</location>
        <location evidence="1">Cytoskeleton</location>
    </subcellularLocation>
</comment>
<evidence type="ECO:0000256" key="7">
    <source>
        <dbReference type="ARBA" id="ARBA00022960"/>
    </source>
</evidence>
<dbReference type="FunFam" id="1.25.10.10:FF:000875">
    <property type="entry name" value="Protein CELLULOSE SYNTHASE INTERACTIVE 1"/>
    <property type="match status" value="1"/>
</dbReference>
<dbReference type="FunFam" id="2.60.40.150:FF:000170">
    <property type="entry name" value="Protein CELLULOSE SYNTHASE INTERACTIVE 1"/>
    <property type="match status" value="1"/>
</dbReference>
<dbReference type="SMART" id="SM00185">
    <property type="entry name" value="ARM"/>
    <property type="match status" value="18"/>
</dbReference>
<dbReference type="SMART" id="SM00239">
    <property type="entry name" value="C2"/>
    <property type="match status" value="1"/>
</dbReference>
<dbReference type="GO" id="GO:0005886">
    <property type="term" value="C:plasma membrane"/>
    <property type="evidence" value="ECO:0007669"/>
    <property type="project" value="UniProtKB-SubCell"/>
</dbReference>
<dbReference type="Gene3D" id="2.60.40.150">
    <property type="entry name" value="C2 domain"/>
    <property type="match status" value="1"/>
</dbReference>
<dbReference type="OrthoDB" id="7537227at2759"/>
<gene>
    <name evidence="14" type="ORF">NE237_018349</name>
</gene>
<dbReference type="CDD" id="cd00030">
    <property type="entry name" value="C2"/>
    <property type="match status" value="1"/>
</dbReference>
<evidence type="ECO:0000256" key="10">
    <source>
        <dbReference type="ARBA" id="ARBA00023316"/>
    </source>
</evidence>
<dbReference type="InterPro" id="IPR000008">
    <property type="entry name" value="C2_dom"/>
</dbReference>